<protein>
    <recommendedName>
        <fullName evidence="3">Mce-associated membrane protein</fullName>
    </recommendedName>
</protein>
<dbReference type="EMBL" id="BAAALG010000003">
    <property type="protein sequence ID" value="GAA1096890.1"/>
    <property type="molecule type" value="Genomic_DNA"/>
</dbReference>
<sequence>MTTRRMLTLGVVLGLLLGAVVVLAALRSAPSRTVEVAPDRGAPVDRGQVGARAEAVGAEPLPRPSALRALAVLTAWSERRSRAWAAGSPEQVRALYASARAARAELAIWQAYRRRGLRVEGLRSQVVAIRVLSEQPGRIALLVDERSAGGRIVGDGVPHQVALPQDGVDRRRVVLVHGADAGWQVARVSARDRPR</sequence>
<reference evidence="1 2" key="1">
    <citation type="journal article" date="2019" name="Int. J. Syst. Evol. Microbiol.">
        <title>The Global Catalogue of Microorganisms (GCM) 10K type strain sequencing project: providing services to taxonomists for standard genome sequencing and annotation.</title>
        <authorList>
            <consortium name="The Broad Institute Genomics Platform"/>
            <consortium name="The Broad Institute Genome Sequencing Center for Infectious Disease"/>
            <person name="Wu L."/>
            <person name="Ma J."/>
        </authorList>
    </citation>
    <scope>NUCLEOTIDE SEQUENCE [LARGE SCALE GENOMIC DNA]</scope>
    <source>
        <strain evidence="1 2">JCM 13008</strain>
    </source>
</reference>
<organism evidence="1 2">
    <name type="scientific">Nocardioides dubius</name>
    <dbReference type="NCBI Taxonomy" id="317019"/>
    <lineage>
        <taxon>Bacteria</taxon>
        <taxon>Bacillati</taxon>
        <taxon>Actinomycetota</taxon>
        <taxon>Actinomycetes</taxon>
        <taxon>Propionibacteriales</taxon>
        <taxon>Nocardioidaceae</taxon>
        <taxon>Nocardioides</taxon>
    </lineage>
</organism>
<evidence type="ECO:0008006" key="3">
    <source>
        <dbReference type="Google" id="ProtNLM"/>
    </source>
</evidence>
<keyword evidence="2" id="KW-1185">Reference proteome</keyword>
<gene>
    <name evidence="1" type="ORF">GCM10009668_12120</name>
</gene>
<evidence type="ECO:0000313" key="2">
    <source>
        <dbReference type="Proteomes" id="UP001501581"/>
    </source>
</evidence>
<proteinExistence type="predicted"/>
<evidence type="ECO:0000313" key="1">
    <source>
        <dbReference type="EMBL" id="GAA1096890.1"/>
    </source>
</evidence>
<accession>A0ABN1TPG9</accession>
<name>A0ABN1TPG9_9ACTN</name>
<dbReference type="RefSeq" id="WP_343992370.1">
    <property type="nucleotide sequence ID" value="NZ_BAAALG010000003.1"/>
</dbReference>
<dbReference type="Proteomes" id="UP001501581">
    <property type="component" value="Unassembled WGS sequence"/>
</dbReference>
<comment type="caution">
    <text evidence="1">The sequence shown here is derived from an EMBL/GenBank/DDBJ whole genome shotgun (WGS) entry which is preliminary data.</text>
</comment>